<keyword evidence="4" id="KW-1185">Reference proteome</keyword>
<gene>
    <name evidence="3" type="ORF">BCR35DRAFT_307370</name>
</gene>
<comment type="caution">
    <text evidence="3">The sequence shown here is derived from an EMBL/GenBank/DDBJ whole genome shotgun (WGS) entry which is preliminary data.</text>
</comment>
<reference evidence="3 4" key="1">
    <citation type="submission" date="2016-07" db="EMBL/GenBank/DDBJ databases">
        <title>Pervasive Adenine N6-methylation of Active Genes in Fungi.</title>
        <authorList>
            <consortium name="DOE Joint Genome Institute"/>
            <person name="Mondo S.J."/>
            <person name="Dannebaum R.O."/>
            <person name="Kuo R.C."/>
            <person name="Labutti K."/>
            <person name="Haridas S."/>
            <person name="Kuo A."/>
            <person name="Salamov A."/>
            <person name="Ahrendt S.R."/>
            <person name="Lipzen A."/>
            <person name="Sullivan W."/>
            <person name="Andreopoulos W.B."/>
            <person name="Clum A."/>
            <person name="Lindquist E."/>
            <person name="Daum C."/>
            <person name="Ramamoorthy G.K."/>
            <person name="Gryganskyi A."/>
            <person name="Culley D."/>
            <person name="Magnuson J.K."/>
            <person name="James T.Y."/>
            <person name="O'Malley M.A."/>
            <person name="Stajich J.E."/>
            <person name="Spatafora J.W."/>
            <person name="Visel A."/>
            <person name="Grigoriev I.V."/>
        </authorList>
    </citation>
    <scope>NUCLEOTIDE SEQUENCE [LARGE SCALE GENOMIC DNA]</scope>
    <source>
        <strain evidence="3 4">62-1032</strain>
    </source>
</reference>
<keyword evidence="2" id="KW-1133">Transmembrane helix</keyword>
<evidence type="ECO:0000256" key="1">
    <source>
        <dbReference type="SAM" id="MobiDB-lite"/>
    </source>
</evidence>
<feature type="region of interest" description="Disordered" evidence="1">
    <location>
        <begin position="237"/>
        <end position="273"/>
    </location>
</feature>
<dbReference type="STRING" id="106004.A0A1Y2ENK3"/>
<accession>A0A1Y2ENK3</accession>
<protein>
    <recommendedName>
        <fullName evidence="5">Peroxisomal biogenesis factor 11</fullName>
    </recommendedName>
</protein>
<dbReference type="Proteomes" id="UP000193467">
    <property type="component" value="Unassembled WGS sequence"/>
</dbReference>
<evidence type="ECO:0008006" key="5">
    <source>
        <dbReference type="Google" id="ProtNLM"/>
    </source>
</evidence>
<feature type="compositionally biased region" description="Basic and acidic residues" evidence="1">
    <location>
        <begin position="242"/>
        <end position="269"/>
    </location>
</feature>
<proteinExistence type="predicted"/>
<dbReference type="OrthoDB" id="10005898at2759"/>
<organism evidence="3 4">
    <name type="scientific">Leucosporidium creatinivorum</name>
    <dbReference type="NCBI Taxonomy" id="106004"/>
    <lineage>
        <taxon>Eukaryota</taxon>
        <taxon>Fungi</taxon>
        <taxon>Dikarya</taxon>
        <taxon>Basidiomycota</taxon>
        <taxon>Pucciniomycotina</taxon>
        <taxon>Microbotryomycetes</taxon>
        <taxon>Leucosporidiales</taxon>
        <taxon>Leucosporidium</taxon>
    </lineage>
</organism>
<evidence type="ECO:0000256" key="2">
    <source>
        <dbReference type="SAM" id="Phobius"/>
    </source>
</evidence>
<keyword evidence="2" id="KW-0472">Membrane</keyword>
<evidence type="ECO:0000313" key="4">
    <source>
        <dbReference type="Proteomes" id="UP000193467"/>
    </source>
</evidence>
<keyword evidence="2" id="KW-0812">Transmembrane</keyword>
<evidence type="ECO:0000313" key="3">
    <source>
        <dbReference type="EMBL" id="ORY73102.1"/>
    </source>
</evidence>
<sequence>MARPSAAAHLSHFLRTTSTPLGADKVWMLLEYSLEAGSIGLLSKRFGGKQGRRRRVGEQMQKLGMAISTARVLYRLMDTLAMIDWLNHLYATSNAEKGKEVDNGGEEAAPSEDGGSLVKLEKAQAWSMLLCASSEATAYLALIGALRIKERRANWIMMWSARFWALFTFFQMLHSLRARHLLRQEQQAYLTKTAPLITLRFSPPLIAEPASASASEPISSASSDSGVGLLSAEEGVEDVEEKEMQKGDKVEQFTQKHSEKREEQEKEQEVAVSPTEFEATMAEFATRRKNLRDGLGEQMGIFPLTLHWSMGETLFPAGSAYVGVLGTISALFGISKGWRETA</sequence>
<name>A0A1Y2ENK3_9BASI</name>
<dbReference type="InParanoid" id="A0A1Y2ENK3"/>
<feature type="transmembrane region" description="Helical" evidence="2">
    <location>
        <begin position="314"/>
        <end position="334"/>
    </location>
</feature>
<dbReference type="PANTHER" id="PTHR12652">
    <property type="entry name" value="PEROXISOMAL BIOGENESIS FACTOR 11"/>
    <property type="match status" value="1"/>
</dbReference>
<dbReference type="AlphaFoldDB" id="A0A1Y2ENK3"/>
<dbReference type="EMBL" id="MCGR01000048">
    <property type="protein sequence ID" value="ORY73102.1"/>
    <property type="molecule type" value="Genomic_DNA"/>
</dbReference>